<proteinExistence type="predicted"/>
<evidence type="ECO:0000313" key="3">
    <source>
        <dbReference type="Proteomes" id="UP000660047"/>
    </source>
</evidence>
<dbReference type="Pfam" id="PF20508">
    <property type="entry name" value="DUF6734"/>
    <property type="match status" value="1"/>
</dbReference>
<gene>
    <name evidence="2" type="ORF">COEU31_21520</name>
</gene>
<name>A0AAI9K687_9FIRM</name>
<evidence type="ECO:0000259" key="1">
    <source>
        <dbReference type="Pfam" id="PF20508"/>
    </source>
</evidence>
<evidence type="ECO:0000313" key="2">
    <source>
        <dbReference type="EMBL" id="GFO95106.1"/>
    </source>
</evidence>
<organism evidence="2 3">
    <name type="scientific">Coprococcus eutactus</name>
    <dbReference type="NCBI Taxonomy" id="33043"/>
    <lineage>
        <taxon>Bacteria</taxon>
        <taxon>Bacillati</taxon>
        <taxon>Bacillota</taxon>
        <taxon>Clostridia</taxon>
        <taxon>Lachnospirales</taxon>
        <taxon>Lachnospiraceae</taxon>
        <taxon>Coprococcus</taxon>
    </lineage>
</organism>
<reference evidence="2" key="1">
    <citation type="submission" date="2020-06" db="EMBL/GenBank/DDBJ databases">
        <title>Characterization of fructooligosaccharide metabolism and fructooligosaccharide-degrading enzymes in human commensal butyrate producers.</title>
        <authorList>
            <person name="Tanno H."/>
            <person name="Fujii T."/>
            <person name="Hirano K."/>
            <person name="Maeno S."/>
            <person name="Tonozuka T."/>
            <person name="Sakamoto M."/>
            <person name="Ohkuma M."/>
            <person name="Tochio T."/>
            <person name="Endo A."/>
        </authorList>
    </citation>
    <scope>NUCLEOTIDE SEQUENCE</scope>
    <source>
        <strain evidence="2">JCM 31265</strain>
    </source>
</reference>
<accession>A0AAI9K687</accession>
<dbReference type="EMBL" id="BLYL01000014">
    <property type="protein sequence ID" value="GFO95106.1"/>
    <property type="molecule type" value="Genomic_DNA"/>
</dbReference>
<dbReference type="InterPro" id="IPR046621">
    <property type="entry name" value="DUF6734"/>
</dbReference>
<protein>
    <recommendedName>
        <fullName evidence="1">DUF6734 domain-containing protein</fullName>
    </recommendedName>
</protein>
<comment type="caution">
    <text evidence="2">The sequence shown here is derived from an EMBL/GenBank/DDBJ whole genome shotgun (WGS) entry which is preliminary data.</text>
</comment>
<dbReference type="AlphaFoldDB" id="A0AAI9K687"/>
<dbReference type="RefSeq" id="WP_015534520.1">
    <property type="nucleotide sequence ID" value="NZ_BLYL01000014.1"/>
</dbReference>
<dbReference type="Proteomes" id="UP000660047">
    <property type="component" value="Unassembled WGS sequence"/>
</dbReference>
<feature type="domain" description="DUF6734" evidence="1">
    <location>
        <begin position="10"/>
        <end position="269"/>
    </location>
</feature>
<sequence length="281" mass="32647">MKDIEGFHILWTAPYFEKSKDDTYSMQDYELLTMILSALMWRKMNGPITLYGDARAIDYVEGQGLSHIWNGGIKEIQVPDSISPGVFWAAGKLYALKAAHMPAVMVDLDLIVWKNIGEYIAGTDICAIHREGIYPDVYPGRDFFNMDSSYSFDPLWSWDVPPVNTCMLYMAKEQFKNYYVDSSIQFMENCRETEENLCHMVFAEQRLLAMCAARKGKIIASFFPEAADIERQDVFTHLWGYKNILKFNYGKRVEFNGRLCERIEREFPEEADVIRELHVCR</sequence>